<evidence type="ECO:0000313" key="1">
    <source>
        <dbReference type="EMBL" id="GAA1916205.1"/>
    </source>
</evidence>
<dbReference type="PANTHER" id="PTHR11803">
    <property type="entry name" value="2-IMINOBUTANOATE/2-IMINOPROPANOATE DEAMINASE RIDA"/>
    <property type="match status" value="1"/>
</dbReference>
<sequence length="111" mass="11528">MFSQGVRAGSTVYVSGMVGVDPQSGSRPESIEGQTLQALRNGEAVLRAAGCALDDVALVTVLLAHPPDFAGMNEAYAQVFPQDPPARAVARLGPELPGILVSIMMTAHVPD</sequence>
<dbReference type="InterPro" id="IPR006175">
    <property type="entry name" value="YjgF/YER057c/UK114"/>
</dbReference>
<dbReference type="EMBL" id="BAAAOF010000002">
    <property type="protein sequence ID" value="GAA1916205.1"/>
    <property type="molecule type" value="Genomic_DNA"/>
</dbReference>
<dbReference type="PANTHER" id="PTHR11803:SF39">
    <property type="entry name" value="2-IMINOBUTANOATE_2-IMINOPROPANOATE DEAMINASE"/>
    <property type="match status" value="1"/>
</dbReference>
<dbReference type="CDD" id="cd00448">
    <property type="entry name" value="YjgF_YER057c_UK114_family"/>
    <property type="match status" value="1"/>
</dbReference>
<proteinExistence type="predicted"/>
<dbReference type="Pfam" id="PF01042">
    <property type="entry name" value="Ribonuc_L-PSP"/>
    <property type="match status" value="1"/>
</dbReference>
<name>A0ABN2P9V2_9MICO</name>
<dbReference type="Proteomes" id="UP001501343">
    <property type="component" value="Unassembled WGS sequence"/>
</dbReference>
<organism evidence="1 2">
    <name type="scientific">Microbacterium aoyamense</name>
    <dbReference type="NCBI Taxonomy" id="344166"/>
    <lineage>
        <taxon>Bacteria</taxon>
        <taxon>Bacillati</taxon>
        <taxon>Actinomycetota</taxon>
        <taxon>Actinomycetes</taxon>
        <taxon>Micrococcales</taxon>
        <taxon>Microbacteriaceae</taxon>
        <taxon>Microbacterium</taxon>
    </lineage>
</organism>
<evidence type="ECO:0000313" key="2">
    <source>
        <dbReference type="Proteomes" id="UP001501343"/>
    </source>
</evidence>
<dbReference type="InterPro" id="IPR035959">
    <property type="entry name" value="RutC-like_sf"/>
</dbReference>
<accession>A0ABN2P9V2</accession>
<protein>
    <submittedName>
        <fullName evidence="1">RidA family protein</fullName>
    </submittedName>
</protein>
<dbReference type="Gene3D" id="3.30.1330.40">
    <property type="entry name" value="RutC-like"/>
    <property type="match status" value="1"/>
</dbReference>
<comment type="caution">
    <text evidence="1">The sequence shown here is derived from an EMBL/GenBank/DDBJ whole genome shotgun (WGS) entry which is preliminary data.</text>
</comment>
<keyword evidence="2" id="KW-1185">Reference proteome</keyword>
<gene>
    <name evidence="1" type="ORF">GCM10009775_05850</name>
</gene>
<dbReference type="SUPFAM" id="SSF55298">
    <property type="entry name" value="YjgF-like"/>
    <property type="match status" value="1"/>
</dbReference>
<reference evidence="1 2" key="1">
    <citation type="journal article" date="2019" name="Int. J. Syst. Evol. Microbiol.">
        <title>The Global Catalogue of Microorganisms (GCM) 10K type strain sequencing project: providing services to taxonomists for standard genome sequencing and annotation.</title>
        <authorList>
            <consortium name="The Broad Institute Genomics Platform"/>
            <consortium name="The Broad Institute Genome Sequencing Center for Infectious Disease"/>
            <person name="Wu L."/>
            <person name="Ma J."/>
        </authorList>
    </citation>
    <scope>NUCLEOTIDE SEQUENCE [LARGE SCALE GENOMIC DNA]</scope>
    <source>
        <strain evidence="1 2">JCM 14900</strain>
    </source>
</reference>